<feature type="transmembrane region" description="Helical" evidence="2">
    <location>
        <begin position="76"/>
        <end position="103"/>
    </location>
</feature>
<evidence type="ECO:0000313" key="4">
    <source>
        <dbReference type="EMBL" id="TWF75645.1"/>
    </source>
</evidence>
<keyword evidence="5" id="KW-1185">Reference proteome</keyword>
<evidence type="ECO:0000313" key="5">
    <source>
        <dbReference type="Proteomes" id="UP000321261"/>
    </source>
</evidence>
<dbReference type="AlphaFoldDB" id="A0A561SL97"/>
<organism evidence="4 5">
    <name type="scientific">Pseudonocardia hierapolitana</name>
    <dbReference type="NCBI Taxonomy" id="1128676"/>
    <lineage>
        <taxon>Bacteria</taxon>
        <taxon>Bacillati</taxon>
        <taxon>Actinomycetota</taxon>
        <taxon>Actinomycetes</taxon>
        <taxon>Pseudonocardiales</taxon>
        <taxon>Pseudonocardiaceae</taxon>
        <taxon>Pseudonocardia</taxon>
    </lineage>
</organism>
<keyword evidence="2" id="KW-1133">Transmembrane helix</keyword>
<sequence>MTHYGPYLPRPAGHSTPPPAPQNGLGTAGFVLGLVGLLFSFIPLIGIIAWPLVLLGVILSGIGLSRARNGRATNMGLTIAGVTCSAIGLLVCIGYAAAFGAAVSTVPAASTSPTGLAAPTPNIAAEQSSADAPQAGIGDQVQDGAFAFTVTKVETGREALGDGFLRSEAQGSYVLVHVTVTNVGAESAMFTSVNQTLLDAQGREFEADAGAAMMNVPDSESFLTDINPGNTVDGVLVFDVPQGLTPAAIELRESMFSDGATVALAG</sequence>
<dbReference type="InterPro" id="IPR029050">
    <property type="entry name" value="Immunoprotect_excell_Ig-like"/>
</dbReference>
<dbReference type="Gene3D" id="2.60.40.1240">
    <property type="match status" value="1"/>
</dbReference>
<keyword evidence="2" id="KW-0812">Transmembrane</keyword>
<evidence type="ECO:0000259" key="3">
    <source>
        <dbReference type="Pfam" id="PF11611"/>
    </source>
</evidence>
<feature type="transmembrane region" description="Helical" evidence="2">
    <location>
        <begin position="31"/>
        <end position="64"/>
    </location>
</feature>
<dbReference type="Pfam" id="PF11611">
    <property type="entry name" value="DUF4352"/>
    <property type="match status" value="1"/>
</dbReference>
<keyword evidence="2" id="KW-0472">Membrane</keyword>
<dbReference type="Proteomes" id="UP000321261">
    <property type="component" value="Unassembled WGS sequence"/>
</dbReference>
<evidence type="ECO:0000256" key="1">
    <source>
        <dbReference type="ARBA" id="ARBA00022729"/>
    </source>
</evidence>
<feature type="domain" description="DUF4352" evidence="3">
    <location>
        <begin position="136"/>
        <end position="260"/>
    </location>
</feature>
<reference evidence="4 5" key="1">
    <citation type="submission" date="2019-06" db="EMBL/GenBank/DDBJ databases">
        <title>Sequencing the genomes of 1000 actinobacteria strains.</title>
        <authorList>
            <person name="Klenk H.-P."/>
        </authorList>
    </citation>
    <scope>NUCLEOTIDE SEQUENCE [LARGE SCALE GENOMIC DNA]</scope>
    <source>
        <strain evidence="4 5">DSM 45671</strain>
    </source>
</reference>
<name>A0A561SL97_9PSEU</name>
<protein>
    <submittedName>
        <fullName evidence="4">Uncharacterized protein DUF4352</fullName>
    </submittedName>
</protein>
<dbReference type="EMBL" id="VIWU01000001">
    <property type="protein sequence ID" value="TWF75645.1"/>
    <property type="molecule type" value="Genomic_DNA"/>
</dbReference>
<evidence type="ECO:0000256" key="2">
    <source>
        <dbReference type="SAM" id="Phobius"/>
    </source>
</evidence>
<comment type="caution">
    <text evidence="4">The sequence shown here is derived from an EMBL/GenBank/DDBJ whole genome shotgun (WGS) entry which is preliminary data.</text>
</comment>
<dbReference type="InterPro" id="IPR029051">
    <property type="entry name" value="DUF4352"/>
</dbReference>
<dbReference type="OrthoDB" id="4424606at2"/>
<gene>
    <name evidence="4" type="ORF">FHX44_111529</name>
</gene>
<proteinExistence type="predicted"/>
<keyword evidence="1" id="KW-0732">Signal</keyword>
<accession>A0A561SL97</accession>
<dbReference type="RefSeq" id="WP_147254815.1">
    <property type="nucleotide sequence ID" value="NZ_VIWU01000001.1"/>
</dbReference>